<dbReference type="InterPro" id="IPR038896">
    <property type="entry name" value="RNF170"/>
</dbReference>
<gene>
    <name evidence="7" type="ORF">CAEBREN_03547</name>
</gene>
<dbReference type="PROSITE" id="PS50089">
    <property type="entry name" value="ZF_RING_2"/>
    <property type="match status" value="1"/>
</dbReference>
<evidence type="ECO:0000256" key="2">
    <source>
        <dbReference type="ARBA" id="ARBA00022771"/>
    </source>
</evidence>
<keyword evidence="5" id="KW-1133">Transmembrane helix</keyword>
<dbReference type="InterPro" id="IPR001841">
    <property type="entry name" value="Znf_RING"/>
</dbReference>
<dbReference type="InterPro" id="IPR013083">
    <property type="entry name" value="Znf_RING/FYVE/PHD"/>
</dbReference>
<dbReference type="PANTHER" id="PTHR22894:SF5">
    <property type="entry name" value="RING-TYPE DOMAIN-CONTAINING PROTEIN"/>
    <property type="match status" value="1"/>
</dbReference>
<reference evidence="8" key="1">
    <citation type="submission" date="2011-07" db="EMBL/GenBank/DDBJ databases">
        <authorList>
            <consortium name="Caenorhabditis brenneri Sequencing and Analysis Consortium"/>
            <person name="Wilson R.K."/>
        </authorList>
    </citation>
    <scope>NUCLEOTIDE SEQUENCE [LARGE SCALE GENOMIC DNA]</scope>
    <source>
        <strain evidence="8">PB2801</strain>
    </source>
</reference>
<dbReference type="PANTHER" id="PTHR22894">
    <property type="entry name" value="RING-TYPE DOMAIN-CONTAINING PROTEIN"/>
    <property type="match status" value="1"/>
</dbReference>
<dbReference type="InterPro" id="IPR027370">
    <property type="entry name" value="Znf-RING_euk"/>
</dbReference>
<evidence type="ECO:0000256" key="5">
    <source>
        <dbReference type="SAM" id="Phobius"/>
    </source>
</evidence>
<dbReference type="InParanoid" id="G0MUS0"/>
<dbReference type="eggNOG" id="KOG2164">
    <property type="taxonomic scope" value="Eukaryota"/>
</dbReference>
<sequence length="256" mass="29582">MDDRALVTRIIGSRFLFILERMATGHMGMVSNLAGSVLQALQVTLLIAVVLILPVLYDAWQEDRDRKKFGNGDNLKKRIEGALRERVHKCPICLSEAKFPVLTECGHTFCFKCIIRYWKQSRSILDPCKCALCRCSFNKFLPIRWPSAGISDEIDDQLQKNNEKLDDYNKRFSIGRRLFDLVVQEIPDHILNLSRDYDIDDKSTFVHENRGILFGLCRYGPMYIHIYTLVALIDDLLLAFLAIAALIRWNRQNVEN</sequence>
<proteinExistence type="predicted"/>
<keyword evidence="3" id="KW-0862">Zinc</keyword>
<dbReference type="GO" id="GO:0008270">
    <property type="term" value="F:zinc ion binding"/>
    <property type="evidence" value="ECO:0007669"/>
    <property type="project" value="UniProtKB-KW"/>
</dbReference>
<feature type="transmembrane region" description="Helical" evidence="5">
    <location>
        <begin position="226"/>
        <end position="247"/>
    </location>
</feature>
<evidence type="ECO:0000256" key="4">
    <source>
        <dbReference type="PROSITE-ProRule" id="PRU00175"/>
    </source>
</evidence>
<dbReference type="SMART" id="SM00184">
    <property type="entry name" value="RING"/>
    <property type="match status" value="1"/>
</dbReference>
<dbReference type="AlphaFoldDB" id="G0MUS0"/>
<evidence type="ECO:0000256" key="1">
    <source>
        <dbReference type="ARBA" id="ARBA00022723"/>
    </source>
</evidence>
<dbReference type="PROSITE" id="PS00518">
    <property type="entry name" value="ZF_RING_1"/>
    <property type="match status" value="1"/>
</dbReference>
<keyword evidence="5" id="KW-0812">Transmembrane</keyword>
<evidence type="ECO:0000256" key="3">
    <source>
        <dbReference type="ARBA" id="ARBA00022833"/>
    </source>
</evidence>
<evidence type="ECO:0000313" key="7">
    <source>
        <dbReference type="EMBL" id="EGT44413.1"/>
    </source>
</evidence>
<keyword evidence="5" id="KW-0472">Membrane</keyword>
<dbReference type="GO" id="GO:0061630">
    <property type="term" value="F:ubiquitin protein ligase activity"/>
    <property type="evidence" value="ECO:0007669"/>
    <property type="project" value="InterPro"/>
</dbReference>
<keyword evidence="2 4" id="KW-0863">Zinc-finger</keyword>
<accession>G0MUS0</accession>
<name>G0MUS0_CAEBE</name>
<dbReference type="Pfam" id="PF13445">
    <property type="entry name" value="zf-RING_UBOX"/>
    <property type="match status" value="1"/>
</dbReference>
<keyword evidence="1" id="KW-0479">Metal-binding</keyword>
<dbReference type="STRING" id="135651.G0MUS0"/>
<feature type="transmembrane region" description="Helical" evidence="5">
    <location>
        <begin position="37"/>
        <end position="57"/>
    </location>
</feature>
<dbReference type="InterPro" id="IPR017907">
    <property type="entry name" value="Znf_RING_CS"/>
</dbReference>
<evidence type="ECO:0000259" key="6">
    <source>
        <dbReference type="PROSITE" id="PS50089"/>
    </source>
</evidence>
<dbReference type="SUPFAM" id="SSF57850">
    <property type="entry name" value="RING/U-box"/>
    <property type="match status" value="1"/>
</dbReference>
<dbReference type="Gene3D" id="3.30.40.10">
    <property type="entry name" value="Zinc/RING finger domain, C3HC4 (zinc finger)"/>
    <property type="match status" value="1"/>
</dbReference>
<dbReference type="OrthoDB" id="654191at2759"/>
<organism evidence="8">
    <name type="scientific">Caenorhabditis brenneri</name>
    <name type="common">Nematode worm</name>
    <dbReference type="NCBI Taxonomy" id="135651"/>
    <lineage>
        <taxon>Eukaryota</taxon>
        <taxon>Metazoa</taxon>
        <taxon>Ecdysozoa</taxon>
        <taxon>Nematoda</taxon>
        <taxon>Chromadorea</taxon>
        <taxon>Rhabditida</taxon>
        <taxon>Rhabditina</taxon>
        <taxon>Rhabditomorpha</taxon>
        <taxon>Rhabditoidea</taxon>
        <taxon>Rhabditidae</taxon>
        <taxon>Peloderinae</taxon>
        <taxon>Caenorhabditis</taxon>
    </lineage>
</organism>
<dbReference type="Proteomes" id="UP000008068">
    <property type="component" value="Unassembled WGS sequence"/>
</dbReference>
<evidence type="ECO:0000313" key="8">
    <source>
        <dbReference type="Proteomes" id="UP000008068"/>
    </source>
</evidence>
<protein>
    <recommendedName>
        <fullName evidence="6">RING-type domain-containing protein</fullName>
    </recommendedName>
</protein>
<dbReference type="HOGENOM" id="CLU_072335_1_0_1"/>
<feature type="domain" description="RING-type" evidence="6">
    <location>
        <begin position="90"/>
        <end position="134"/>
    </location>
</feature>
<dbReference type="EMBL" id="GL379813">
    <property type="protein sequence ID" value="EGT44413.1"/>
    <property type="molecule type" value="Genomic_DNA"/>
</dbReference>
<keyword evidence="8" id="KW-1185">Reference proteome</keyword>